<sequence>MTTSIPTPTDPTPTDAATPTDGAVAAVTEVAADGELTLTVTDDGIARVTLNRPDAGNALTMGQRDALLTWFARFNADPSVRVVVLGSTGRFFCTGADLRQQRSAGPRPDGVPEKLVGDIRRAMTTGGINVVHAILDCEKPVIAAVQGTAAGIGAHLVFACDLVVAADNAKFIEIFARRGLAVDGLGTWLLPRLVGLARARELVLLAEDIPATRAAEIGLIARTVPAEELAATVDDLATRLAAGPTRAHSANKWLLNRSLDVDRHTLAQEEAWVVEALSYTEDADEGVRSFVERRPTRFRGF</sequence>
<proteinExistence type="inferred from homology"/>
<dbReference type="AlphaFoldDB" id="A0A0S4QHL1"/>
<dbReference type="Gene3D" id="3.90.226.10">
    <property type="entry name" value="2-enoyl-CoA Hydratase, Chain A, domain 1"/>
    <property type="match status" value="1"/>
</dbReference>
<protein>
    <submittedName>
        <fullName evidence="2">2-(1,2-epoxy-1,2-dihydrophenyl)acetyl-CoA isomerase</fullName>
    </submittedName>
</protein>
<dbReference type="InterPro" id="IPR029045">
    <property type="entry name" value="ClpP/crotonase-like_dom_sf"/>
</dbReference>
<comment type="similarity">
    <text evidence="1">Belongs to the enoyl-CoA hydratase/isomerase family.</text>
</comment>
<keyword evidence="3" id="KW-1185">Reference proteome</keyword>
<dbReference type="CDD" id="cd06558">
    <property type="entry name" value="crotonase-like"/>
    <property type="match status" value="1"/>
</dbReference>
<evidence type="ECO:0000256" key="1">
    <source>
        <dbReference type="ARBA" id="ARBA00005254"/>
    </source>
</evidence>
<dbReference type="SUPFAM" id="SSF52096">
    <property type="entry name" value="ClpP/crotonase"/>
    <property type="match status" value="1"/>
</dbReference>
<dbReference type="InterPro" id="IPR001753">
    <property type="entry name" value="Enoyl-CoA_hydra/iso"/>
</dbReference>
<evidence type="ECO:0000313" key="2">
    <source>
        <dbReference type="EMBL" id="CUU54915.1"/>
    </source>
</evidence>
<dbReference type="Pfam" id="PF00378">
    <property type="entry name" value="ECH_1"/>
    <property type="match status" value="1"/>
</dbReference>
<accession>A0A0S4QHL1</accession>
<gene>
    <name evidence="2" type="ORF">Ga0074812_103405</name>
</gene>
<organism evidence="2 3">
    <name type="scientific">Parafrankia irregularis</name>
    <dbReference type="NCBI Taxonomy" id="795642"/>
    <lineage>
        <taxon>Bacteria</taxon>
        <taxon>Bacillati</taxon>
        <taxon>Actinomycetota</taxon>
        <taxon>Actinomycetes</taxon>
        <taxon>Frankiales</taxon>
        <taxon>Frankiaceae</taxon>
        <taxon>Parafrankia</taxon>
    </lineage>
</organism>
<evidence type="ECO:0000313" key="3">
    <source>
        <dbReference type="Proteomes" id="UP000198802"/>
    </source>
</evidence>
<reference evidence="3" key="1">
    <citation type="submission" date="2015-11" db="EMBL/GenBank/DDBJ databases">
        <authorList>
            <person name="Varghese N."/>
        </authorList>
    </citation>
    <scope>NUCLEOTIDE SEQUENCE [LARGE SCALE GENOMIC DNA]</scope>
    <source>
        <strain evidence="3">DSM 45899</strain>
    </source>
</reference>
<dbReference type="GO" id="GO:0016853">
    <property type="term" value="F:isomerase activity"/>
    <property type="evidence" value="ECO:0007669"/>
    <property type="project" value="UniProtKB-KW"/>
</dbReference>
<dbReference type="InterPro" id="IPR014748">
    <property type="entry name" value="Enoyl-CoA_hydra_C"/>
</dbReference>
<keyword evidence="2" id="KW-0413">Isomerase</keyword>
<dbReference type="Proteomes" id="UP000198802">
    <property type="component" value="Unassembled WGS sequence"/>
</dbReference>
<name>A0A0S4QHL1_9ACTN</name>
<dbReference type="RefSeq" id="WP_207550266.1">
    <property type="nucleotide sequence ID" value="NZ_FAOZ01000003.1"/>
</dbReference>
<dbReference type="PANTHER" id="PTHR43459:SF1">
    <property type="entry name" value="EG:BACN32G11.4 PROTEIN"/>
    <property type="match status" value="1"/>
</dbReference>
<dbReference type="Gene3D" id="1.10.12.10">
    <property type="entry name" value="Lyase 2-enoyl-coa Hydratase, Chain A, domain 2"/>
    <property type="match status" value="1"/>
</dbReference>
<dbReference type="EMBL" id="FAOZ01000003">
    <property type="protein sequence ID" value="CUU54915.1"/>
    <property type="molecule type" value="Genomic_DNA"/>
</dbReference>
<dbReference type="PANTHER" id="PTHR43459">
    <property type="entry name" value="ENOYL-COA HYDRATASE"/>
    <property type="match status" value="1"/>
</dbReference>